<name>A0A915I078_ROMCU</name>
<protein>
    <submittedName>
        <fullName evidence="2">Uncharacterized protein</fullName>
    </submittedName>
</protein>
<accession>A0A915I078</accession>
<keyword evidence="1" id="KW-1185">Reference proteome</keyword>
<evidence type="ECO:0000313" key="1">
    <source>
        <dbReference type="Proteomes" id="UP000887565"/>
    </source>
</evidence>
<sequence length="224" mass="25077">MTAPTNSLPLNYDGYQHILTQAQLKMHEKIKANLDVAAAISKEYFDPKARTGDFAINDLVLLTNTRKMNKIQPDFIGPFIITYASRTAENIVTIDSLDAPSRRQTVSRTRLKPFVPCPAKDVFDLETGRPQNNVKQMIPAADLECWYVSLFARPPNVLPPLIFLSPGSLGAATQPTPNFRGYTLVGFDTNEHTIVISFDRADDWVGIYALLGTQFRTDCQKKNK</sequence>
<reference evidence="2" key="1">
    <citation type="submission" date="2022-11" db="UniProtKB">
        <authorList>
            <consortium name="WormBaseParasite"/>
        </authorList>
    </citation>
    <scope>IDENTIFICATION</scope>
</reference>
<dbReference type="WBParaSite" id="nRc.2.0.1.t07233-RA">
    <property type="protein sequence ID" value="nRc.2.0.1.t07233-RA"/>
    <property type="gene ID" value="nRc.2.0.1.g07233"/>
</dbReference>
<organism evidence="1 2">
    <name type="scientific">Romanomermis culicivorax</name>
    <name type="common">Nematode worm</name>
    <dbReference type="NCBI Taxonomy" id="13658"/>
    <lineage>
        <taxon>Eukaryota</taxon>
        <taxon>Metazoa</taxon>
        <taxon>Ecdysozoa</taxon>
        <taxon>Nematoda</taxon>
        <taxon>Enoplea</taxon>
        <taxon>Dorylaimia</taxon>
        <taxon>Mermithida</taxon>
        <taxon>Mermithoidea</taxon>
        <taxon>Mermithidae</taxon>
        <taxon>Romanomermis</taxon>
    </lineage>
</organism>
<proteinExistence type="predicted"/>
<evidence type="ECO:0000313" key="2">
    <source>
        <dbReference type="WBParaSite" id="nRc.2.0.1.t07233-RA"/>
    </source>
</evidence>
<dbReference type="AlphaFoldDB" id="A0A915I078"/>
<dbReference type="Proteomes" id="UP000887565">
    <property type="component" value="Unplaced"/>
</dbReference>